<keyword evidence="5" id="KW-0819">tRNA processing</keyword>
<dbReference type="STRING" id="1278073.MYSTI_04856"/>
<dbReference type="OrthoDB" id="9799110at2"/>
<keyword evidence="8" id="KW-0067">ATP-binding</keyword>
<accession>L7UE58</accession>
<dbReference type="InterPro" id="IPR003442">
    <property type="entry name" value="T6A_TsaE"/>
</dbReference>
<evidence type="ECO:0000256" key="5">
    <source>
        <dbReference type="ARBA" id="ARBA00022694"/>
    </source>
</evidence>
<dbReference type="InterPro" id="IPR027417">
    <property type="entry name" value="P-loop_NTPase"/>
</dbReference>
<comment type="subcellular location">
    <subcellularLocation>
        <location evidence="1">Cytoplasm</location>
    </subcellularLocation>
</comment>
<reference evidence="11 12" key="1">
    <citation type="journal article" date="2013" name="Genome Announc.">
        <title>Complete genome sequence of Myxococcus stipitatus strain DSM 14675, a fruiting myxobacterium.</title>
        <authorList>
            <person name="Huntley S."/>
            <person name="Kneip S."/>
            <person name="Treuner-Lange A."/>
            <person name="Sogaard-Andersen L."/>
        </authorList>
    </citation>
    <scope>NUCLEOTIDE SEQUENCE [LARGE SCALE GENOMIC DNA]</scope>
    <source>
        <strain evidence="12">DSM 14675 / JCM 12634 / Mx s8</strain>
    </source>
</reference>
<gene>
    <name evidence="11" type="ordered locus">MYSTI_04856</name>
</gene>
<dbReference type="PANTHER" id="PTHR33540">
    <property type="entry name" value="TRNA THREONYLCARBAMOYLADENOSINE BIOSYNTHESIS PROTEIN TSAE"/>
    <property type="match status" value="1"/>
</dbReference>
<protein>
    <recommendedName>
        <fullName evidence="3">tRNA threonylcarbamoyladenosine biosynthesis protein TsaE</fullName>
    </recommendedName>
    <alternativeName>
        <fullName evidence="10">t(6)A37 threonylcarbamoyladenosine biosynthesis protein TsaE</fullName>
    </alternativeName>
</protein>
<dbReference type="GO" id="GO:0046872">
    <property type="term" value="F:metal ion binding"/>
    <property type="evidence" value="ECO:0007669"/>
    <property type="project" value="UniProtKB-KW"/>
</dbReference>
<dbReference type="eggNOG" id="COG0802">
    <property type="taxonomic scope" value="Bacteria"/>
</dbReference>
<dbReference type="EMBL" id="CP004025">
    <property type="protein sequence ID" value="AGC46145.1"/>
    <property type="molecule type" value="Genomic_DNA"/>
</dbReference>
<evidence type="ECO:0000256" key="8">
    <source>
        <dbReference type="ARBA" id="ARBA00022840"/>
    </source>
</evidence>
<dbReference type="Gene3D" id="3.40.50.300">
    <property type="entry name" value="P-loop containing nucleotide triphosphate hydrolases"/>
    <property type="match status" value="1"/>
</dbReference>
<comment type="similarity">
    <text evidence="2">Belongs to the TsaE family.</text>
</comment>
<evidence type="ECO:0000256" key="6">
    <source>
        <dbReference type="ARBA" id="ARBA00022723"/>
    </source>
</evidence>
<dbReference type="HOGENOM" id="CLU_087829_3_0_7"/>
<evidence type="ECO:0000256" key="1">
    <source>
        <dbReference type="ARBA" id="ARBA00004496"/>
    </source>
</evidence>
<dbReference type="PANTHER" id="PTHR33540:SF2">
    <property type="entry name" value="TRNA THREONYLCARBAMOYLADENOSINE BIOSYNTHESIS PROTEIN TSAE"/>
    <property type="match status" value="1"/>
</dbReference>
<dbReference type="GO" id="GO:0002949">
    <property type="term" value="P:tRNA threonylcarbamoyladenosine modification"/>
    <property type="evidence" value="ECO:0007669"/>
    <property type="project" value="InterPro"/>
</dbReference>
<evidence type="ECO:0000313" key="11">
    <source>
        <dbReference type="EMBL" id="AGC46145.1"/>
    </source>
</evidence>
<evidence type="ECO:0000256" key="4">
    <source>
        <dbReference type="ARBA" id="ARBA00022490"/>
    </source>
</evidence>
<dbReference type="PATRIC" id="fig|1278073.3.peg.4927"/>
<keyword evidence="9" id="KW-0460">Magnesium</keyword>
<dbReference type="NCBIfam" id="TIGR00150">
    <property type="entry name" value="T6A_YjeE"/>
    <property type="match status" value="1"/>
</dbReference>
<evidence type="ECO:0000256" key="2">
    <source>
        <dbReference type="ARBA" id="ARBA00007599"/>
    </source>
</evidence>
<sequence>MSAAEHVKRALTLASPEETHQLGVRLGGLLEPGDFVGLIGDLGAGKTHLVRGVAEGARVPRSEVASPTFAIVYPYSGRIPLYHADLYRLTGYDDLYATGFMDLVGGEGALLVEWLDRVPEAAPRGEYLRVTLAHAGGDARTLEAEAFGARAAALLTAWLP</sequence>
<evidence type="ECO:0000256" key="10">
    <source>
        <dbReference type="ARBA" id="ARBA00032441"/>
    </source>
</evidence>
<proteinExistence type="inferred from homology"/>
<keyword evidence="12" id="KW-1185">Reference proteome</keyword>
<evidence type="ECO:0000256" key="9">
    <source>
        <dbReference type="ARBA" id="ARBA00022842"/>
    </source>
</evidence>
<keyword evidence="7" id="KW-0547">Nucleotide-binding</keyword>
<evidence type="ECO:0000313" key="12">
    <source>
        <dbReference type="Proteomes" id="UP000011131"/>
    </source>
</evidence>
<evidence type="ECO:0000256" key="3">
    <source>
        <dbReference type="ARBA" id="ARBA00019010"/>
    </source>
</evidence>
<organism evidence="11 12">
    <name type="scientific">Myxococcus stipitatus (strain DSM 14675 / JCM 12634 / Mx s8)</name>
    <dbReference type="NCBI Taxonomy" id="1278073"/>
    <lineage>
        <taxon>Bacteria</taxon>
        <taxon>Pseudomonadati</taxon>
        <taxon>Myxococcota</taxon>
        <taxon>Myxococcia</taxon>
        <taxon>Myxococcales</taxon>
        <taxon>Cystobacterineae</taxon>
        <taxon>Myxococcaceae</taxon>
        <taxon>Myxococcus</taxon>
    </lineage>
</organism>
<dbReference type="RefSeq" id="WP_015350401.1">
    <property type="nucleotide sequence ID" value="NC_020126.1"/>
</dbReference>
<dbReference type="KEGG" id="msd:MYSTI_04856"/>
<dbReference type="Proteomes" id="UP000011131">
    <property type="component" value="Chromosome"/>
</dbReference>
<dbReference type="AlphaFoldDB" id="L7UE58"/>
<name>L7UE58_MYXSD</name>
<keyword evidence="6" id="KW-0479">Metal-binding</keyword>
<evidence type="ECO:0000256" key="7">
    <source>
        <dbReference type="ARBA" id="ARBA00022741"/>
    </source>
</evidence>
<dbReference type="SUPFAM" id="SSF52540">
    <property type="entry name" value="P-loop containing nucleoside triphosphate hydrolases"/>
    <property type="match status" value="1"/>
</dbReference>
<keyword evidence="4" id="KW-0963">Cytoplasm</keyword>
<dbReference type="GO" id="GO:0005737">
    <property type="term" value="C:cytoplasm"/>
    <property type="evidence" value="ECO:0007669"/>
    <property type="project" value="UniProtKB-SubCell"/>
</dbReference>
<dbReference type="GO" id="GO:0005524">
    <property type="term" value="F:ATP binding"/>
    <property type="evidence" value="ECO:0007669"/>
    <property type="project" value="UniProtKB-KW"/>
</dbReference>
<dbReference type="Pfam" id="PF02367">
    <property type="entry name" value="TsaE"/>
    <property type="match status" value="1"/>
</dbReference>